<protein>
    <submittedName>
        <fullName evidence="3">Protein kinase</fullName>
    </submittedName>
</protein>
<dbReference type="Gene3D" id="1.10.510.10">
    <property type="entry name" value="Transferase(Phosphotransferase) domain 1"/>
    <property type="match status" value="2"/>
</dbReference>
<feature type="region of interest" description="Disordered" evidence="1">
    <location>
        <begin position="351"/>
        <end position="384"/>
    </location>
</feature>
<sequence>MPSRTSAAARLPPGVTPQIGPYLLVQQLGKGGFAPVFLAEERYDGKLLRHVAIKLFAFDAAAARGHDVNRWRDEIIDEARALCRVEHPNVVRFYALLCDDASARIGLVMEHVAGASLDMLAGAHGRLDERVVLEAARAVAWALAAVHAAGLVHRDVKPANIVRGPSGFKLIDFGIAVAPELVAVAPATVADLAAAETARAEAPPPRTPVAALPQGPATHTQTVTITASPIAVAGPGLGAPAGLRVAGTLGYLAPECLSQLPTPASDLYSLGVTMFQLVTGRLPHETPMPQGPAPSLATCAPSRSVATAEISLLVDRLLALDPLLRPRHAEWVARELERLLARLDPASLAPPASVTPLSVRRPAPPSVPDRKAAPAPETRPPLVGRDDALVALARAAGEANKGRCQVVVFTGPQGIGRSRLLDAAAERWTGEDARLLRVSCPPEQRSPLYPFRRAVEDLPPAIAPAFEPLARALGRAFSPGLLPGPDELAQAVEAIEDGLVRVSASAPLLVLVDDLQWSDTPTREVVRLLVHRAAAGAPGRLFVVLAARPDPVAGAPLRKLLGEARARTSPGLTYVSLGPLEPAAAARLAQGVCPVAKEVERAVIAGAAGVPFYLVHALVAWREGGAMVWQDGAYRAANEQILRGDVPGVADLLEARLAACLPPGSDAERTLLRVLAAVALAGSGLGVDLALRVAGDADRAEEALEALVGAGILTARGERQEYGFAQEMVRQAALNLLRPRPWFHRLHRALLDGMTEGAPAQIDAAFLATGYERLGALAEARVWLGRAMEKAGAAGLFEEAASFGDRLAAITDDAEAQARLAFEGVRMRIRGRKFEEAKQRLDRLPILAADGPEARRFDLWRRISRLEVARGLRESGVEDAALVADADAFGDLRIRCEARLSVAGVLLPERAMAVVTEAVELATDAGPAEEFAARVRRFELCYALDPRDLVLGEQDLRRAEAIAAATGSAWHEVHIGGDLAVLEAETGRIDAAIERLRQLLARANERGMRGQVRLFLQNLSVMLLREGRAREAAETAARTADLAREAEDPVLRATALSLRAAALMEVGELVAALEDANEADALQHKRGTRSRALTLLRRAEILRAMGRMPEALGDARAARQVAEKHHDRSLELCAKLWEVLRLAQRGELGRTELARVVEEGRAAELPLGSLPRRLLREAETWLSLAGDGSTTLP</sequence>
<dbReference type="SUPFAM" id="SSF52540">
    <property type="entry name" value="P-loop containing nucleoside triphosphate hydrolases"/>
    <property type="match status" value="1"/>
</dbReference>
<evidence type="ECO:0000313" key="3">
    <source>
        <dbReference type="EMBL" id="MDC0743072.1"/>
    </source>
</evidence>
<dbReference type="SUPFAM" id="SSF56112">
    <property type="entry name" value="Protein kinase-like (PK-like)"/>
    <property type="match status" value="1"/>
</dbReference>
<dbReference type="Pfam" id="PF00069">
    <property type="entry name" value="Pkinase"/>
    <property type="match status" value="1"/>
</dbReference>
<comment type="caution">
    <text evidence="3">The sequence shown here is derived from an EMBL/GenBank/DDBJ whole genome shotgun (WGS) entry which is preliminary data.</text>
</comment>
<dbReference type="RefSeq" id="WP_271918436.1">
    <property type="nucleotide sequence ID" value="NZ_JAQNDO010000001.1"/>
</dbReference>
<dbReference type="InterPro" id="IPR000719">
    <property type="entry name" value="Prot_kinase_dom"/>
</dbReference>
<organism evidence="3 4">
    <name type="scientific">Polyangium mundeleinium</name>
    <dbReference type="NCBI Taxonomy" id="2995306"/>
    <lineage>
        <taxon>Bacteria</taxon>
        <taxon>Pseudomonadati</taxon>
        <taxon>Myxococcota</taxon>
        <taxon>Polyangia</taxon>
        <taxon>Polyangiales</taxon>
        <taxon>Polyangiaceae</taxon>
        <taxon>Polyangium</taxon>
    </lineage>
</organism>
<dbReference type="Pfam" id="PF13191">
    <property type="entry name" value="AAA_16"/>
    <property type="match status" value="1"/>
</dbReference>
<dbReference type="EMBL" id="JAQNDO010000001">
    <property type="protein sequence ID" value="MDC0743072.1"/>
    <property type="molecule type" value="Genomic_DNA"/>
</dbReference>
<dbReference type="InterPro" id="IPR011990">
    <property type="entry name" value="TPR-like_helical_dom_sf"/>
</dbReference>
<keyword evidence="4" id="KW-1185">Reference proteome</keyword>
<dbReference type="Gene3D" id="1.25.40.10">
    <property type="entry name" value="Tetratricopeptide repeat domain"/>
    <property type="match status" value="1"/>
</dbReference>
<proteinExistence type="predicted"/>
<evidence type="ECO:0000259" key="2">
    <source>
        <dbReference type="PROSITE" id="PS50011"/>
    </source>
</evidence>
<dbReference type="InterPro" id="IPR011009">
    <property type="entry name" value="Kinase-like_dom_sf"/>
</dbReference>
<dbReference type="SUPFAM" id="SSF48452">
    <property type="entry name" value="TPR-like"/>
    <property type="match status" value="1"/>
</dbReference>
<dbReference type="Proteomes" id="UP001221411">
    <property type="component" value="Unassembled WGS sequence"/>
</dbReference>
<feature type="domain" description="Protein kinase" evidence="2">
    <location>
        <begin position="22"/>
        <end position="340"/>
    </location>
</feature>
<evidence type="ECO:0000313" key="4">
    <source>
        <dbReference type="Proteomes" id="UP001221411"/>
    </source>
</evidence>
<dbReference type="PANTHER" id="PTHR44329">
    <property type="entry name" value="SERINE/THREONINE-PROTEIN KINASE TNNI3K-RELATED"/>
    <property type="match status" value="1"/>
</dbReference>
<dbReference type="InterPro" id="IPR041664">
    <property type="entry name" value="AAA_16"/>
</dbReference>
<dbReference type="InterPro" id="IPR027417">
    <property type="entry name" value="P-loop_NTPase"/>
</dbReference>
<dbReference type="GO" id="GO:0016301">
    <property type="term" value="F:kinase activity"/>
    <property type="evidence" value="ECO:0007669"/>
    <property type="project" value="UniProtKB-KW"/>
</dbReference>
<evidence type="ECO:0000256" key="1">
    <source>
        <dbReference type="SAM" id="MobiDB-lite"/>
    </source>
</evidence>
<reference evidence="3 4" key="1">
    <citation type="submission" date="2022-11" db="EMBL/GenBank/DDBJ databases">
        <title>Minimal conservation of predation-associated metabolite biosynthetic gene clusters underscores biosynthetic potential of Myxococcota including descriptions for ten novel species: Archangium lansinium sp. nov., Myxococcus landrumus sp. nov., Nannocystis bai.</title>
        <authorList>
            <person name="Ahearne A."/>
            <person name="Stevens C."/>
            <person name="Dowd S."/>
        </authorList>
    </citation>
    <scope>NUCLEOTIDE SEQUENCE [LARGE SCALE GENOMIC DNA]</scope>
    <source>
        <strain evidence="3 4">RJM3</strain>
    </source>
</reference>
<dbReference type="InterPro" id="IPR051681">
    <property type="entry name" value="Ser/Thr_Kinases-Pseudokinases"/>
</dbReference>
<gene>
    <name evidence="3" type="ORF">POL67_17110</name>
</gene>
<dbReference type="PROSITE" id="PS50011">
    <property type="entry name" value="PROTEIN_KINASE_DOM"/>
    <property type="match status" value="1"/>
</dbReference>
<accession>A0ABT5EMK7</accession>
<keyword evidence="3" id="KW-0418">Kinase</keyword>
<dbReference type="CDD" id="cd14014">
    <property type="entry name" value="STKc_PknB_like"/>
    <property type="match status" value="1"/>
</dbReference>
<dbReference type="SMART" id="SM00220">
    <property type="entry name" value="S_TKc"/>
    <property type="match status" value="1"/>
</dbReference>
<keyword evidence="3" id="KW-0808">Transferase</keyword>
<dbReference type="PANTHER" id="PTHR44329:SF214">
    <property type="entry name" value="PROTEIN KINASE DOMAIN-CONTAINING PROTEIN"/>
    <property type="match status" value="1"/>
</dbReference>
<name>A0ABT5EMK7_9BACT</name>